<feature type="compositionally biased region" description="Low complexity" evidence="11">
    <location>
        <begin position="1"/>
        <end position="14"/>
    </location>
</feature>
<dbReference type="InterPro" id="IPR016024">
    <property type="entry name" value="ARM-type_fold"/>
</dbReference>
<evidence type="ECO:0000256" key="7">
    <source>
        <dbReference type="ARBA" id="ARBA00022658"/>
    </source>
</evidence>
<dbReference type="SMART" id="SM00222">
    <property type="entry name" value="Sec7"/>
    <property type="match status" value="1"/>
</dbReference>
<keyword evidence="4" id="KW-0813">Transport</keyword>
<dbReference type="CDD" id="cd00171">
    <property type="entry name" value="Sec7"/>
    <property type="match status" value="1"/>
</dbReference>
<protein>
    <recommendedName>
        <fullName evidence="12">SEC7 domain-containing protein</fullName>
    </recommendedName>
</protein>
<dbReference type="FunFam" id="1.10.1000.11:FF:000003">
    <property type="entry name" value="Brefeldin A-inhibited guanine nucleotide-exchange protein 1"/>
    <property type="match status" value="1"/>
</dbReference>
<evidence type="ECO:0000259" key="12">
    <source>
        <dbReference type="PROSITE" id="PS50190"/>
    </source>
</evidence>
<dbReference type="InterPro" id="IPR023394">
    <property type="entry name" value="Sec7_C_sf"/>
</dbReference>
<evidence type="ECO:0000256" key="4">
    <source>
        <dbReference type="ARBA" id="ARBA00022448"/>
    </source>
</evidence>
<dbReference type="GO" id="GO:0005085">
    <property type="term" value="F:guanyl-nucleotide exchange factor activity"/>
    <property type="evidence" value="ECO:0007669"/>
    <property type="project" value="UniProtKB-KW"/>
</dbReference>
<dbReference type="Pfam" id="PF20252">
    <property type="entry name" value="BIG2_C"/>
    <property type="match status" value="1"/>
</dbReference>
<dbReference type="Gene3D" id="1.10.1000.11">
    <property type="entry name" value="Arf Nucleotide-binding Site Opener,domain 2"/>
    <property type="match status" value="1"/>
</dbReference>
<evidence type="ECO:0000256" key="11">
    <source>
        <dbReference type="SAM" id="MobiDB-lite"/>
    </source>
</evidence>
<keyword evidence="6" id="KW-0597">Phosphoprotein</keyword>
<dbReference type="Gene3D" id="1.25.10.10">
    <property type="entry name" value="Leucine-rich Repeat Variant"/>
    <property type="match status" value="1"/>
</dbReference>
<keyword evidence="10" id="KW-0472">Membrane</keyword>
<reference evidence="13" key="3">
    <citation type="submission" date="2025-09" db="UniProtKB">
        <authorList>
            <consortium name="Ensembl"/>
        </authorList>
    </citation>
    <scope>IDENTIFICATION</scope>
</reference>
<dbReference type="Gene3D" id="1.10.220.20">
    <property type="match status" value="1"/>
</dbReference>
<evidence type="ECO:0000256" key="3">
    <source>
        <dbReference type="ARBA" id="ARBA00004601"/>
    </source>
</evidence>
<dbReference type="GO" id="GO:0005794">
    <property type="term" value="C:Golgi apparatus"/>
    <property type="evidence" value="ECO:0007669"/>
    <property type="project" value="UniProtKB-SubCell"/>
</dbReference>
<organism evidence="13 14">
    <name type="scientific">Amphiprion ocellaris</name>
    <name type="common">Clown anemonefish</name>
    <dbReference type="NCBI Taxonomy" id="80972"/>
    <lineage>
        <taxon>Eukaryota</taxon>
        <taxon>Metazoa</taxon>
        <taxon>Chordata</taxon>
        <taxon>Craniata</taxon>
        <taxon>Vertebrata</taxon>
        <taxon>Euteleostomi</taxon>
        <taxon>Actinopterygii</taxon>
        <taxon>Neopterygii</taxon>
        <taxon>Teleostei</taxon>
        <taxon>Neoteleostei</taxon>
        <taxon>Acanthomorphata</taxon>
        <taxon>Ovalentaria</taxon>
        <taxon>Pomacentridae</taxon>
        <taxon>Amphiprion</taxon>
    </lineage>
</organism>
<feature type="domain" description="SEC7" evidence="12">
    <location>
        <begin position="589"/>
        <end position="778"/>
    </location>
</feature>
<dbReference type="InterPro" id="IPR035999">
    <property type="entry name" value="Sec7_dom_sf"/>
</dbReference>
<proteinExistence type="predicted"/>
<gene>
    <name evidence="13" type="primary">ARFGEF2</name>
</gene>
<dbReference type="GO" id="GO:0032012">
    <property type="term" value="P:regulation of ARF protein signal transduction"/>
    <property type="evidence" value="ECO:0007669"/>
    <property type="project" value="InterPro"/>
</dbReference>
<dbReference type="GO" id="GO:0048471">
    <property type="term" value="C:perinuclear region of cytoplasm"/>
    <property type="evidence" value="ECO:0007669"/>
    <property type="project" value="UniProtKB-SubCell"/>
</dbReference>
<dbReference type="PANTHER" id="PTHR10663">
    <property type="entry name" value="GUANYL-NUCLEOTIDE EXCHANGE FACTOR"/>
    <property type="match status" value="1"/>
</dbReference>
<evidence type="ECO:0000256" key="8">
    <source>
        <dbReference type="ARBA" id="ARBA00022927"/>
    </source>
</evidence>
<dbReference type="Pfam" id="PF12783">
    <property type="entry name" value="Sec7-like_HUS"/>
    <property type="match status" value="1"/>
</dbReference>
<dbReference type="SUPFAM" id="SSF48371">
    <property type="entry name" value="ARM repeat"/>
    <property type="match status" value="1"/>
</dbReference>
<dbReference type="GO" id="GO:0015031">
    <property type="term" value="P:protein transport"/>
    <property type="evidence" value="ECO:0007669"/>
    <property type="project" value="UniProtKB-KW"/>
</dbReference>
<keyword evidence="8" id="KW-0653">Protein transport</keyword>
<feature type="region of interest" description="Disordered" evidence="11">
    <location>
        <begin position="1"/>
        <end position="22"/>
    </location>
</feature>
<keyword evidence="9" id="KW-0333">Golgi apparatus</keyword>
<dbReference type="GO" id="GO:0016020">
    <property type="term" value="C:membrane"/>
    <property type="evidence" value="ECO:0007669"/>
    <property type="project" value="UniProtKB-SubCell"/>
</dbReference>
<dbReference type="InterPro" id="IPR015403">
    <property type="entry name" value="Mon2/Sec7/BIG1-like_HDS"/>
</dbReference>
<dbReference type="InterPro" id="IPR046455">
    <property type="entry name" value="Sec7/BIG1-like_C"/>
</dbReference>
<dbReference type="Proteomes" id="UP001501940">
    <property type="component" value="Chromosome 8"/>
</dbReference>
<sequence>MHQQQQQLQRLQQQKAENSKTKSMFLSRALEKILSDKEVKRSQHSQLRKACQVALDEIKEELEKQKDGTVVPPRANYIEADKYVLPFELACQSKSPRIVSTSLDCLQKLIAYGHITGNAPDSRTPGKRLIDRLVETICNCFQGPQTDEGVQLQIIKALLTAVTSPHIEIHEGTVLLTVRTCYNIYLASRNLINQTTAKATLTQMLNVIFTRMENQAVIAFLLLLPPQALEAQEQEKDRLRLPQQNPSPVPGGRRSGSPRSDRTPTPEPQSSPSPAASTPDLTNTTSSTPPPPPLIESLLLLCQDAEALQGPHNAARFSHILQKDAFLVFRSLCKLSMKPLADGPPDPKSHELRSKIVSLQLLLSVLQGAGPVFRTHEMFVNAIKQYLCVALSKNGVSSVPEVFELSLAIFLTLLSHFKVHLKMQIEVFFREIFLTILETSTSSFEHKWMVIQTLTRICADAQCVVDIYVNYDCDLNAANIFERLVNDLSKIAQGRSGQELGMTPLQELSLRKKGLECLVSILKCMVEWSKDMYVNPNLQANLGQEHPSDNEASELKLPEQLAGRRDSISSLDSTVSSSVATSQADHPEQYEVIKQQKDIIEHGIELFNKKPKRGIQYLQDQGMLGSTAEDIAQFLHQEDRLDTTQVGEFLGENIKFNKEVMYCYVDQLDFCGRDFVSALRAFLEGFRLPGEAQKIDRLMEKFAARYLECNQGQTLFASADTAYVLAYSIIMLTTDLHSPQVKNKMTKEQYIKMNRGINDSKDLPEEYLSSIYDEIAGKKIAMKESKEFSITPKSTKQSVASEKQRRLLYNMEMEQMAKTAKALMEAVSHAQAPFFSATHLEHVRPMFKLAWTPLLAAFSVGLQDCDDPEVASLCLEGIRCAIRIACIFNMQLERDAYVQALARFTLLTASSSITEMKQKNIDTIKTLITVAHTDGNYLGNSWHEILRCISQLELAQLIGTGVKTRYISGVVRDREAGIKGLPSGTEEFMPLGLGNLVGSQDKRQMAHIQESVGETSSQSVVVAVDRIFTGSTRLDGNAIVDFVRWLCAVSMDELASAHQPRMFSLQKIVEISYYNMNRIRLQWSRIWQVIGDHFNKVGCNPNEDVAIFAVDSLRQLSMKFLEKGELANFRFQKDFLRPFEHIMKKNRSPTIRDMVIRCVAQMVNSQAANIRSGWKNIFSVFHQAASDHDETIVELAFQTTGHIVMNTFQEHFAAAIDSFQDAVKCLSEFVCNAAFPDTSMESIRLIRHCAKYVSDRPQALREYTSDDMNVAPGDRVWVRGWFPILFELSCIINRCKLDVRTRGLTVMFEIMKSYGHTFEKHWWHDLFRIVFRIFDNMKLPEQQTEKTEWMTTTCNHALYAICDVFTQFYEPLSEILLADIFTQLQWCVRQDNEQLARSGTNCLENLVILNGEKFSPDVWNITCSCMLEIFQNTSPHVLLTWRPAGQDEEATPKSNNSSHFCPGFDLFVCFCVLGVSDQKLFAGLLIKCVVQLELIQTIDNIVFYPATSKKEDAENMAAAQSEAEGGESGPDQGMYQHMTSAHLFKLLDCLLESHTFAKDFNSNNEQRTALWRAGFKGKSKPNLLKQETSSLACSLRILFRMYSDRQLQDSWPDIQTRLLLVCSEALAYFISLTSESHREAWNSLLMLLLTRTLRLPDDKFQPHASCYYPHLCEMMQFDLIPELRAVLRRFFLRIGSVFHIAALEAASARTLTS</sequence>
<evidence type="ECO:0000256" key="10">
    <source>
        <dbReference type="ARBA" id="ARBA00023136"/>
    </source>
</evidence>
<dbReference type="FunFam" id="1.10.220.20:FF:000002">
    <property type="entry name" value="Brefeldin A-inhibited guanine nucleotide-exchange protein 1"/>
    <property type="match status" value="1"/>
</dbReference>
<dbReference type="PROSITE" id="PS50190">
    <property type="entry name" value="SEC7"/>
    <property type="match status" value="1"/>
</dbReference>
<evidence type="ECO:0000313" key="14">
    <source>
        <dbReference type="Proteomes" id="UP001501940"/>
    </source>
</evidence>
<evidence type="ECO:0000256" key="1">
    <source>
        <dbReference type="ARBA" id="ARBA00004370"/>
    </source>
</evidence>
<reference evidence="13 14" key="1">
    <citation type="submission" date="2022-01" db="EMBL/GenBank/DDBJ databases">
        <title>A chromosome-scale genome assembly of the false clownfish, Amphiprion ocellaris.</title>
        <authorList>
            <person name="Ryu T."/>
        </authorList>
    </citation>
    <scope>NUCLEOTIDE SEQUENCE [LARGE SCALE GENOMIC DNA]</scope>
</reference>
<dbReference type="PANTHER" id="PTHR10663:SF124">
    <property type="entry name" value="BREFELDIN A-INHIBITED GUANINE NUCLEOTIDE-EXCHANGE PROTEIN 2"/>
    <property type="match status" value="1"/>
</dbReference>
<dbReference type="Pfam" id="PF09324">
    <property type="entry name" value="Sec7-like_HDS"/>
    <property type="match status" value="1"/>
</dbReference>
<feature type="compositionally biased region" description="Low complexity" evidence="11">
    <location>
        <begin position="272"/>
        <end position="287"/>
    </location>
</feature>
<reference evidence="13" key="2">
    <citation type="submission" date="2025-08" db="UniProtKB">
        <authorList>
            <consortium name="Ensembl"/>
        </authorList>
    </citation>
    <scope>IDENTIFICATION</scope>
</reference>
<keyword evidence="7" id="KW-0344">Guanine-nucleotide releasing factor</keyword>
<dbReference type="Pfam" id="PF16213">
    <property type="entry name" value="DCB"/>
    <property type="match status" value="1"/>
</dbReference>
<feature type="region of interest" description="Disordered" evidence="11">
    <location>
        <begin position="233"/>
        <end position="295"/>
    </location>
</feature>
<dbReference type="InterPro" id="IPR032691">
    <property type="entry name" value="Mon2/Sec7/BIG1-like_HUS"/>
</dbReference>
<dbReference type="InterPro" id="IPR011989">
    <property type="entry name" value="ARM-like"/>
</dbReference>
<dbReference type="SUPFAM" id="SSF48425">
    <property type="entry name" value="Sec7 domain"/>
    <property type="match status" value="1"/>
</dbReference>
<evidence type="ECO:0000256" key="9">
    <source>
        <dbReference type="ARBA" id="ARBA00023034"/>
    </source>
</evidence>
<keyword evidence="14" id="KW-1185">Reference proteome</keyword>
<dbReference type="InterPro" id="IPR032629">
    <property type="entry name" value="DCB_dom"/>
</dbReference>
<dbReference type="FunFam" id="1.25.10.10:FF:000143">
    <property type="entry name" value="ADP-ribosylation factor guanine nucleotide-exchange factor 2 (brefeldin A-inhibited)"/>
    <property type="match status" value="1"/>
</dbReference>
<evidence type="ECO:0000256" key="6">
    <source>
        <dbReference type="ARBA" id="ARBA00022553"/>
    </source>
</evidence>
<dbReference type="InterPro" id="IPR000904">
    <property type="entry name" value="Sec7_dom"/>
</dbReference>
<dbReference type="Pfam" id="PF01369">
    <property type="entry name" value="Sec7"/>
    <property type="match status" value="1"/>
</dbReference>
<evidence type="ECO:0000256" key="2">
    <source>
        <dbReference type="ARBA" id="ARBA00004556"/>
    </source>
</evidence>
<evidence type="ECO:0000313" key="13">
    <source>
        <dbReference type="Ensembl" id="ENSAOCP00000042333.1"/>
    </source>
</evidence>
<keyword evidence="5" id="KW-0963">Cytoplasm</keyword>
<dbReference type="GeneTree" id="ENSGT00940000158950"/>
<evidence type="ECO:0000256" key="5">
    <source>
        <dbReference type="ARBA" id="ARBA00022490"/>
    </source>
</evidence>
<dbReference type="Ensembl" id="ENSAOCT00000049104.1">
    <property type="protein sequence ID" value="ENSAOCP00000042333.1"/>
    <property type="gene ID" value="ENSAOCG00000024088.2"/>
</dbReference>
<name>A0AAQ5XLT5_AMPOC</name>
<accession>A0AAQ5XLT5</accession>
<comment type="subcellular location">
    <subcellularLocation>
        <location evidence="2">Cytoplasm</location>
        <location evidence="2">Perinuclear region</location>
    </subcellularLocation>
    <subcellularLocation>
        <location evidence="3">Golgi apparatus</location>
        <location evidence="3">trans-Golgi network</location>
    </subcellularLocation>
    <subcellularLocation>
        <location evidence="1">Membrane</location>
    </subcellularLocation>
</comment>